<dbReference type="InterPro" id="IPR012334">
    <property type="entry name" value="Pectin_lyas_fold"/>
</dbReference>
<gene>
    <name evidence="3" type="ORF">FO470_17265</name>
</gene>
<protein>
    <recommendedName>
        <fullName evidence="2">Right handed beta helix domain-containing protein</fullName>
    </recommendedName>
</protein>
<reference evidence="3 4" key="1">
    <citation type="submission" date="2019-07" db="EMBL/GenBank/DDBJ databases">
        <authorList>
            <person name="Grouzdev D.S."/>
        </authorList>
    </citation>
    <scope>NUCLEOTIDE SEQUENCE [LARGE SCALE GENOMIC DNA]</scope>
    <source>
        <strain evidence="3 4">3C</strain>
    </source>
</reference>
<dbReference type="InterPro" id="IPR006626">
    <property type="entry name" value="PbH1"/>
</dbReference>
<evidence type="ECO:0000259" key="2">
    <source>
        <dbReference type="Pfam" id="PF13229"/>
    </source>
</evidence>
<dbReference type="InterPro" id="IPR039448">
    <property type="entry name" value="Beta_helix"/>
</dbReference>
<evidence type="ECO:0000313" key="4">
    <source>
        <dbReference type="Proteomes" id="UP000315321"/>
    </source>
</evidence>
<dbReference type="Gene3D" id="2.160.20.10">
    <property type="entry name" value="Single-stranded right-handed beta-helix, Pectin lyase-like"/>
    <property type="match status" value="2"/>
</dbReference>
<sequence length="747" mass="77950">MTYHQHYHHHHDHEDRIVIYRGTNAPSVRIVFKGQDLTGSLIEFVVSPAASVSTTFTTDDGSVVLEDEKTTVWTYGRAFADALSPGMSAKLDVFRTLGGKREKIGAFDLLIGGIGDYFEPDCHVVQVPGIQGPTGPQGPVGPQGIQGPQGVIGPQGEQGIQGEQGPQGDPGLVQSIVAGSNVSVDDTDPANPSVSVDFSGLVPATRQVATQHSLQGGGDLSANRALSLVNDTAAPGNNKLYGTDGAGARGWYDIPITSGVEVSLLATSIASTIIPGTISTIRTIGYSVVGDRGQGAIYKKAVSEPTHPGKAQSADGQWWELTNTVVTPEMWGAVNSSVVSSQAAFDAMRLYVDAHTGCTCICASSYYLPDGCVASPYTTYDGQGSGALYTDGTPSSPEGPNAGFYGRGAHNFKIKDIYIELPSSLIRGDDMAAIFFISCNNLVFNRVTTNYANGIWFYNCHDALIQNCQSLNSQADGIHFARCIRPIAVGCKVIGCNDDAFGATPGDAVNASMDVTFIDCHSYDAPRWGGGFAFYSVKRGIIAGCSVKGISGPAVKLAEYVGAGPCQDITISGIQATEITMPAVIPNNFWYGTSDEANTFVTGALDFTLASDVVVTAAQIRSVANLSGTTSGHGVVIGGCTNVTISDCEINGVAAHGVQFPASLPASGFVTIRGCLFNNVTSNGIRLARSTSGGIVIQGNTIASVGDPIFVSSTTARVFMVNNMSLSSGPFTDGGGNSDLIMLDNYA</sequence>
<dbReference type="EMBL" id="VMBP01000006">
    <property type="protein sequence ID" value="TSJ60501.1"/>
    <property type="molecule type" value="Genomic_DNA"/>
</dbReference>
<dbReference type="Pfam" id="PF01391">
    <property type="entry name" value="Collagen"/>
    <property type="match status" value="1"/>
</dbReference>
<dbReference type="RefSeq" id="WP_144344229.1">
    <property type="nucleotide sequence ID" value="NZ_VMBP01000006.1"/>
</dbReference>
<name>A0ABY3DNT0_9HYPH</name>
<feature type="region of interest" description="Disordered" evidence="1">
    <location>
        <begin position="130"/>
        <end position="173"/>
    </location>
</feature>
<feature type="domain" description="Right handed beta helix" evidence="2">
    <location>
        <begin position="623"/>
        <end position="719"/>
    </location>
</feature>
<dbReference type="Proteomes" id="UP000315321">
    <property type="component" value="Unassembled WGS sequence"/>
</dbReference>
<feature type="compositionally biased region" description="Low complexity" evidence="1">
    <location>
        <begin position="140"/>
        <end position="171"/>
    </location>
</feature>
<dbReference type="InterPro" id="IPR011050">
    <property type="entry name" value="Pectin_lyase_fold/virulence"/>
</dbReference>
<proteinExistence type="predicted"/>
<organism evidence="3 4">
    <name type="scientific">Ancylobacter moscoviensis</name>
    <dbReference type="NCBI Taxonomy" id="2597768"/>
    <lineage>
        <taxon>Bacteria</taxon>
        <taxon>Pseudomonadati</taxon>
        <taxon>Pseudomonadota</taxon>
        <taxon>Alphaproteobacteria</taxon>
        <taxon>Hyphomicrobiales</taxon>
        <taxon>Xanthobacteraceae</taxon>
        <taxon>Ancylobacter</taxon>
    </lineage>
</organism>
<dbReference type="SUPFAM" id="SSF51126">
    <property type="entry name" value="Pectin lyase-like"/>
    <property type="match status" value="2"/>
</dbReference>
<accession>A0ABY3DNT0</accession>
<dbReference type="Pfam" id="PF13229">
    <property type="entry name" value="Beta_helix"/>
    <property type="match status" value="1"/>
</dbReference>
<comment type="caution">
    <text evidence="3">The sequence shown here is derived from an EMBL/GenBank/DDBJ whole genome shotgun (WGS) entry which is preliminary data.</text>
</comment>
<evidence type="ECO:0000313" key="3">
    <source>
        <dbReference type="EMBL" id="TSJ60501.1"/>
    </source>
</evidence>
<dbReference type="InterPro" id="IPR008160">
    <property type="entry name" value="Collagen"/>
</dbReference>
<keyword evidence="4" id="KW-1185">Reference proteome</keyword>
<evidence type="ECO:0000256" key="1">
    <source>
        <dbReference type="SAM" id="MobiDB-lite"/>
    </source>
</evidence>
<dbReference type="SMART" id="SM00710">
    <property type="entry name" value="PbH1"/>
    <property type="match status" value="7"/>
</dbReference>